<dbReference type="PANTHER" id="PTHR12262">
    <property type="entry name" value="CCR4-NOT TRANSCRIPTION COMPLEX SUBUNIT 9"/>
    <property type="match status" value="1"/>
</dbReference>
<dbReference type="InterPro" id="IPR011989">
    <property type="entry name" value="ARM-like"/>
</dbReference>
<dbReference type="Pfam" id="PF04078">
    <property type="entry name" value="Rcd1"/>
    <property type="match status" value="1"/>
</dbReference>
<evidence type="ECO:0000256" key="2">
    <source>
        <dbReference type="ARBA" id="ARBA00006385"/>
    </source>
</evidence>
<feature type="region of interest" description="Disordered" evidence="5">
    <location>
        <begin position="285"/>
        <end position="304"/>
    </location>
</feature>
<reference evidence="6" key="1">
    <citation type="submission" date="2019-11" db="UniProtKB">
        <authorList>
            <consortium name="WormBaseParasite"/>
        </authorList>
    </citation>
    <scope>IDENTIFICATION</scope>
</reference>
<dbReference type="SUPFAM" id="SSF48371">
    <property type="entry name" value="ARM repeat"/>
    <property type="match status" value="1"/>
</dbReference>
<organism evidence="6">
    <name type="scientific">Mesocestoides corti</name>
    <name type="common">Flatworm</name>
    <dbReference type="NCBI Taxonomy" id="53468"/>
    <lineage>
        <taxon>Eukaryota</taxon>
        <taxon>Metazoa</taxon>
        <taxon>Spiralia</taxon>
        <taxon>Lophotrochozoa</taxon>
        <taxon>Platyhelminthes</taxon>
        <taxon>Cestoda</taxon>
        <taxon>Eucestoda</taxon>
        <taxon>Cyclophyllidea</taxon>
        <taxon>Mesocestoididae</taxon>
        <taxon>Mesocestoides</taxon>
    </lineage>
</organism>
<evidence type="ECO:0000256" key="4">
    <source>
        <dbReference type="ARBA" id="ARBA00030283"/>
    </source>
</evidence>
<protein>
    <recommendedName>
        <fullName evidence="3">CCR4-NOT transcription complex subunit 9</fullName>
    </recommendedName>
    <alternativeName>
        <fullName evidence="4">Cell differentiation protein RQCD1 homolog</fullName>
    </alternativeName>
</protein>
<comment type="subcellular location">
    <subcellularLocation>
        <location evidence="1">Cytoplasm</location>
        <location evidence="1">P-body</location>
    </subcellularLocation>
</comment>
<evidence type="ECO:0000256" key="1">
    <source>
        <dbReference type="ARBA" id="ARBA00004201"/>
    </source>
</evidence>
<proteinExistence type="inferred from homology"/>
<dbReference type="GO" id="GO:0030014">
    <property type="term" value="C:CCR4-NOT complex"/>
    <property type="evidence" value="ECO:0007669"/>
    <property type="project" value="InterPro"/>
</dbReference>
<feature type="region of interest" description="Disordered" evidence="5">
    <location>
        <begin position="317"/>
        <end position="367"/>
    </location>
</feature>
<feature type="compositionally biased region" description="Low complexity" evidence="5">
    <location>
        <begin position="285"/>
        <end position="294"/>
    </location>
</feature>
<evidence type="ECO:0000256" key="3">
    <source>
        <dbReference type="ARBA" id="ARBA00014171"/>
    </source>
</evidence>
<evidence type="ECO:0000313" key="6">
    <source>
        <dbReference type="WBParaSite" id="MCU_003189-RB"/>
    </source>
</evidence>
<dbReference type="InterPro" id="IPR016024">
    <property type="entry name" value="ARM-type_fold"/>
</dbReference>
<dbReference type="FunFam" id="1.25.10.10:FF:000334">
    <property type="entry name" value="Cell differentiation protein-like protein"/>
    <property type="match status" value="1"/>
</dbReference>
<dbReference type="GO" id="GO:0000932">
    <property type="term" value="C:P-body"/>
    <property type="evidence" value="ECO:0007669"/>
    <property type="project" value="UniProtKB-SubCell"/>
</dbReference>
<evidence type="ECO:0000256" key="5">
    <source>
        <dbReference type="SAM" id="MobiDB-lite"/>
    </source>
</evidence>
<name>A0A5K3EWP9_MESCO</name>
<dbReference type="GO" id="GO:0006402">
    <property type="term" value="P:mRNA catabolic process"/>
    <property type="evidence" value="ECO:0007669"/>
    <property type="project" value="InterPro"/>
</dbReference>
<dbReference type="AlphaFoldDB" id="A0A5K3EWP9"/>
<dbReference type="InterPro" id="IPR007216">
    <property type="entry name" value="CNOT9"/>
</dbReference>
<accession>A0A5K3EWP9</accession>
<sequence>MANMNISQNAMNSNAPEIELYTWITNLNNSETREKALLELCKMRENFPDFAPLLWHSFGAISSLLQEICAVYPYINPPNLTAHQSNRVCNALALLQCLASHPATRSEFLKANIPLYLYNFLSTNNRTRPFEYLRLTSLGVIGALAKTDEQEAINFLLSSEIIPLCLHIMESGSELSKTVATFIMQKLLQDNVGLEYICQTYERFAHVAAVLSTMVDQLAKEQSLRLLKHVIRCYQRLSDNSRARDALRTCLPEHLRNGTFSRLIEKEPTTKRCLNILVQQLSLPNQPQLPASSTGAGGGGTGGAAGVAAGTGATTAGIEISGNRGSASSPVTGAGVNNNSTNSDSTTANSNGKSGNGGPQKSPDDGQ</sequence>
<dbReference type="Gene3D" id="1.25.10.10">
    <property type="entry name" value="Leucine-rich Repeat Variant"/>
    <property type="match status" value="1"/>
</dbReference>
<feature type="compositionally biased region" description="Low complexity" evidence="5">
    <location>
        <begin position="337"/>
        <end position="351"/>
    </location>
</feature>
<comment type="similarity">
    <text evidence="2">Belongs to the CNOT9 family.</text>
</comment>
<dbReference type="WBParaSite" id="MCU_003189-RB">
    <property type="protein sequence ID" value="MCU_003189-RB"/>
    <property type="gene ID" value="MCU_003189"/>
</dbReference>
<feature type="compositionally biased region" description="Gly residues" evidence="5">
    <location>
        <begin position="295"/>
        <end position="304"/>
    </location>
</feature>